<gene>
    <name evidence="2" type="ORF">QVD17_20862</name>
</gene>
<dbReference type="AlphaFoldDB" id="A0AAD8KLZ3"/>
<evidence type="ECO:0000313" key="3">
    <source>
        <dbReference type="Proteomes" id="UP001229421"/>
    </source>
</evidence>
<keyword evidence="3" id="KW-1185">Reference proteome</keyword>
<proteinExistence type="predicted"/>
<dbReference type="Proteomes" id="UP001229421">
    <property type="component" value="Unassembled WGS sequence"/>
</dbReference>
<reference evidence="2" key="1">
    <citation type="journal article" date="2023" name="bioRxiv">
        <title>Improved chromosome-level genome assembly for marigold (Tagetes erecta).</title>
        <authorList>
            <person name="Jiang F."/>
            <person name="Yuan L."/>
            <person name="Wang S."/>
            <person name="Wang H."/>
            <person name="Xu D."/>
            <person name="Wang A."/>
            <person name="Fan W."/>
        </authorList>
    </citation>
    <scope>NUCLEOTIDE SEQUENCE</scope>
    <source>
        <strain evidence="2">WSJ</strain>
        <tissue evidence="2">Leaf</tissue>
    </source>
</reference>
<accession>A0AAD8KLZ3</accession>
<sequence length="97" mass="10880">MATNNRKHQQSLIFFHKQDHLSSLQSINSLKPLIISPSVDPLDADLLLRQQKQQQQQPSIGGALLSPQLPQFEDAPDVGSSFSRRIKSSEQCPFITQ</sequence>
<dbReference type="EMBL" id="JAUHHV010000005">
    <property type="protein sequence ID" value="KAK1425510.1"/>
    <property type="molecule type" value="Genomic_DNA"/>
</dbReference>
<protein>
    <submittedName>
        <fullName evidence="2">Uncharacterized protein</fullName>
    </submittedName>
</protein>
<feature type="region of interest" description="Disordered" evidence="1">
    <location>
        <begin position="51"/>
        <end position="97"/>
    </location>
</feature>
<name>A0AAD8KLZ3_TARER</name>
<comment type="caution">
    <text evidence="2">The sequence shown here is derived from an EMBL/GenBank/DDBJ whole genome shotgun (WGS) entry which is preliminary data.</text>
</comment>
<evidence type="ECO:0000256" key="1">
    <source>
        <dbReference type="SAM" id="MobiDB-lite"/>
    </source>
</evidence>
<evidence type="ECO:0000313" key="2">
    <source>
        <dbReference type="EMBL" id="KAK1425510.1"/>
    </source>
</evidence>
<organism evidence="2 3">
    <name type="scientific">Tagetes erecta</name>
    <name type="common">African marigold</name>
    <dbReference type="NCBI Taxonomy" id="13708"/>
    <lineage>
        <taxon>Eukaryota</taxon>
        <taxon>Viridiplantae</taxon>
        <taxon>Streptophyta</taxon>
        <taxon>Embryophyta</taxon>
        <taxon>Tracheophyta</taxon>
        <taxon>Spermatophyta</taxon>
        <taxon>Magnoliopsida</taxon>
        <taxon>eudicotyledons</taxon>
        <taxon>Gunneridae</taxon>
        <taxon>Pentapetalae</taxon>
        <taxon>asterids</taxon>
        <taxon>campanulids</taxon>
        <taxon>Asterales</taxon>
        <taxon>Asteraceae</taxon>
        <taxon>Asteroideae</taxon>
        <taxon>Heliantheae alliance</taxon>
        <taxon>Tageteae</taxon>
        <taxon>Tagetes</taxon>
    </lineage>
</organism>